<evidence type="ECO:0000256" key="1">
    <source>
        <dbReference type="ARBA" id="ARBA00004141"/>
    </source>
</evidence>
<protein>
    <submittedName>
        <fullName evidence="6">Aspartate/glutamate:proton symporter, AGT family</fullName>
    </submittedName>
</protein>
<dbReference type="Proteomes" id="UP000186156">
    <property type="component" value="Unassembled WGS sequence"/>
</dbReference>
<dbReference type="InterPro" id="IPR052962">
    <property type="entry name" value="AA_Transporter_AGT"/>
</dbReference>
<evidence type="ECO:0000256" key="3">
    <source>
        <dbReference type="ARBA" id="ARBA00022989"/>
    </source>
</evidence>
<feature type="transmembrane region" description="Helical" evidence="5">
    <location>
        <begin position="462"/>
        <end position="481"/>
    </location>
</feature>
<name>A0A1N7LYJ4_9BACL</name>
<sequence>MQQGKLRKQLSLMDLTFVGLGSIIGSGWLFASARVASTAGPGGTLSWLIGAVAVILLGLVYAELGGSIPRAGGSVRYPLYSHGPLIGYLLGFASLVAFSSVAGIEVEAARQYATAWWPQLTQPQSSNPTVLGWFVQLALLAIFFLINYFGVKLFGKTNTIITAFKFIVPVITVITLLTQFKGVNFHSHGFAPFGFSGIEAAVSTSGIIFAYLGFQQSVGFASEARRPQRDVPMAIILAVILSAALYELLQIAFLGAIPSDKIGQGWANVDNVFKLPFHDIAVVLGFTWLAWLILFDAFISPSGTANIYLSATTRVIFGWARNRTFFRVFGSVDEKTGVPHAALWLAFAMAIFWTLPFPSWGAMVNVVSAATVVTYVVGPVSAHAFRRTAPDLDRPFKLKGMAVIGPLSFIIASLIVYWTGWSTDSWLLGSMLVMFVLYIVFQKFVPKDVVSFGDQLRSSWWLAVYFAVMIILSYLGTFGGIKAIPAPWDQIVVVVVSLALYYWGVNSALPKAVFDDDQVVDEEINAAVL</sequence>
<dbReference type="GO" id="GO:0022857">
    <property type="term" value="F:transmembrane transporter activity"/>
    <property type="evidence" value="ECO:0007669"/>
    <property type="project" value="InterPro"/>
</dbReference>
<evidence type="ECO:0000313" key="7">
    <source>
        <dbReference type="Proteomes" id="UP000186156"/>
    </source>
</evidence>
<feature type="transmembrane region" description="Helical" evidence="5">
    <location>
        <begin position="337"/>
        <end position="355"/>
    </location>
</feature>
<dbReference type="PIRSF" id="PIRSF006060">
    <property type="entry name" value="AA_transporter"/>
    <property type="match status" value="1"/>
</dbReference>
<dbReference type="OrthoDB" id="9804700at2"/>
<organism evidence="6 7">
    <name type="scientific">Alicyclobacillus vulcanalis</name>
    <dbReference type="NCBI Taxonomy" id="252246"/>
    <lineage>
        <taxon>Bacteria</taxon>
        <taxon>Bacillati</taxon>
        <taxon>Bacillota</taxon>
        <taxon>Bacilli</taxon>
        <taxon>Bacillales</taxon>
        <taxon>Alicyclobacillaceae</taxon>
        <taxon>Alicyclobacillus</taxon>
    </lineage>
</organism>
<feature type="transmembrane region" description="Helical" evidence="5">
    <location>
        <begin position="277"/>
        <end position="299"/>
    </location>
</feature>
<dbReference type="STRING" id="252246.SAMN05421799_10477"/>
<keyword evidence="7" id="KW-1185">Reference proteome</keyword>
<reference evidence="7" key="1">
    <citation type="submission" date="2017-01" db="EMBL/GenBank/DDBJ databases">
        <authorList>
            <person name="Varghese N."/>
            <person name="Submissions S."/>
        </authorList>
    </citation>
    <scope>NUCLEOTIDE SEQUENCE [LARGE SCALE GENOMIC DNA]</scope>
    <source>
        <strain evidence="7">DSM 16176</strain>
    </source>
</reference>
<feature type="transmembrane region" description="Helical" evidence="5">
    <location>
        <begin position="130"/>
        <end position="151"/>
    </location>
</feature>
<dbReference type="Gene3D" id="1.20.1740.10">
    <property type="entry name" value="Amino acid/polyamine transporter I"/>
    <property type="match status" value="1"/>
</dbReference>
<dbReference type="AlphaFoldDB" id="A0A1N7LYJ4"/>
<keyword evidence="2 5" id="KW-0812">Transmembrane</keyword>
<evidence type="ECO:0000256" key="2">
    <source>
        <dbReference type="ARBA" id="ARBA00022692"/>
    </source>
</evidence>
<dbReference type="EMBL" id="FTOO01000004">
    <property type="protein sequence ID" value="SIS78862.1"/>
    <property type="molecule type" value="Genomic_DNA"/>
</dbReference>
<evidence type="ECO:0000256" key="5">
    <source>
        <dbReference type="SAM" id="Phobius"/>
    </source>
</evidence>
<dbReference type="PANTHER" id="PTHR47547:SF1">
    <property type="entry name" value="ASPARTATE-PROTON SYMPORTER"/>
    <property type="match status" value="1"/>
</dbReference>
<keyword evidence="3 5" id="KW-1133">Transmembrane helix</keyword>
<dbReference type="PANTHER" id="PTHR47547">
    <property type="match status" value="1"/>
</dbReference>
<gene>
    <name evidence="6" type="ORF">SAMN05421799_10477</name>
</gene>
<feature type="transmembrane region" description="Helical" evidence="5">
    <location>
        <begin position="425"/>
        <end position="441"/>
    </location>
</feature>
<dbReference type="InterPro" id="IPR002293">
    <property type="entry name" value="AA/rel_permease1"/>
</dbReference>
<feature type="transmembrane region" description="Helical" evidence="5">
    <location>
        <begin position="401"/>
        <end position="419"/>
    </location>
</feature>
<feature type="transmembrane region" description="Helical" evidence="5">
    <location>
        <begin position="235"/>
        <end position="257"/>
    </location>
</feature>
<accession>A0A1N7LYJ4</accession>
<feature type="transmembrane region" description="Helical" evidence="5">
    <location>
        <begin position="192"/>
        <end position="214"/>
    </location>
</feature>
<evidence type="ECO:0000256" key="4">
    <source>
        <dbReference type="ARBA" id="ARBA00023136"/>
    </source>
</evidence>
<dbReference type="GO" id="GO:0016020">
    <property type="term" value="C:membrane"/>
    <property type="evidence" value="ECO:0007669"/>
    <property type="project" value="UniProtKB-SubCell"/>
</dbReference>
<feature type="transmembrane region" description="Helical" evidence="5">
    <location>
        <begin position="163"/>
        <end position="180"/>
    </location>
</feature>
<feature type="transmembrane region" description="Helical" evidence="5">
    <location>
        <begin position="487"/>
        <end position="505"/>
    </location>
</feature>
<feature type="transmembrane region" description="Helical" evidence="5">
    <location>
        <begin position="361"/>
        <end position="380"/>
    </location>
</feature>
<feature type="transmembrane region" description="Helical" evidence="5">
    <location>
        <begin position="45"/>
        <end position="64"/>
    </location>
</feature>
<dbReference type="Pfam" id="PF13520">
    <property type="entry name" value="AA_permease_2"/>
    <property type="match status" value="1"/>
</dbReference>
<feature type="transmembrane region" description="Helical" evidence="5">
    <location>
        <begin position="85"/>
        <end position="104"/>
    </location>
</feature>
<feature type="transmembrane region" description="Helical" evidence="5">
    <location>
        <begin position="12"/>
        <end position="33"/>
    </location>
</feature>
<evidence type="ECO:0000313" key="6">
    <source>
        <dbReference type="EMBL" id="SIS78862.1"/>
    </source>
</evidence>
<proteinExistence type="predicted"/>
<comment type="subcellular location">
    <subcellularLocation>
        <location evidence="1">Membrane</location>
        <topology evidence="1">Multi-pass membrane protein</topology>
    </subcellularLocation>
</comment>
<keyword evidence="4 5" id="KW-0472">Membrane</keyword>